<evidence type="ECO:0000313" key="2">
    <source>
        <dbReference type="Proteomes" id="UP000789920"/>
    </source>
</evidence>
<name>A0ACA9K7Y2_9GLOM</name>
<comment type="caution">
    <text evidence="1">The sequence shown here is derived from an EMBL/GenBank/DDBJ whole genome shotgun (WGS) entry which is preliminary data.</text>
</comment>
<dbReference type="EMBL" id="CAJVQC010000009">
    <property type="protein sequence ID" value="CAG8457618.1"/>
    <property type="molecule type" value="Genomic_DNA"/>
</dbReference>
<reference evidence="1" key="1">
    <citation type="submission" date="2021-06" db="EMBL/GenBank/DDBJ databases">
        <authorList>
            <person name="Kallberg Y."/>
            <person name="Tangrot J."/>
            <person name="Rosling A."/>
        </authorList>
    </citation>
    <scope>NUCLEOTIDE SEQUENCE</scope>
    <source>
        <strain evidence="1">MA461A</strain>
    </source>
</reference>
<dbReference type="Proteomes" id="UP000789920">
    <property type="component" value="Unassembled WGS sequence"/>
</dbReference>
<protein>
    <submittedName>
        <fullName evidence="1">30383_t:CDS:1</fullName>
    </submittedName>
</protein>
<proteinExistence type="predicted"/>
<accession>A0ACA9K7Y2</accession>
<organism evidence="1 2">
    <name type="scientific">Racocetra persica</name>
    <dbReference type="NCBI Taxonomy" id="160502"/>
    <lineage>
        <taxon>Eukaryota</taxon>
        <taxon>Fungi</taxon>
        <taxon>Fungi incertae sedis</taxon>
        <taxon>Mucoromycota</taxon>
        <taxon>Glomeromycotina</taxon>
        <taxon>Glomeromycetes</taxon>
        <taxon>Diversisporales</taxon>
        <taxon>Gigasporaceae</taxon>
        <taxon>Racocetra</taxon>
    </lineage>
</organism>
<gene>
    <name evidence="1" type="ORF">RPERSI_LOCUS16</name>
</gene>
<keyword evidence="2" id="KW-1185">Reference proteome</keyword>
<evidence type="ECO:0000313" key="1">
    <source>
        <dbReference type="EMBL" id="CAG8457618.1"/>
    </source>
</evidence>
<sequence length="70" mass="7982">MPKVIHPKMLKIEKTPRPTIKLKLLKELGDVLKGLGVSKDVSLEVMFKGTKVMGLCEQINSSKHYLRYLM</sequence>